<dbReference type="EMBL" id="JASZZN010000002">
    <property type="protein sequence ID" value="MDM4014413.1"/>
    <property type="molecule type" value="Genomic_DNA"/>
</dbReference>
<dbReference type="InterPro" id="IPR002078">
    <property type="entry name" value="Sigma_54_int"/>
</dbReference>
<feature type="domain" description="Sigma-54 factor interaction" evidence="7">
    <location>
        <begin position="146"/>
        <end position="367"/>
    </location>
</feature>
<feature type="modified residue" description="4-aspartylphosphate" evidence="6">
    <location>
        <position position="56"/>
    </location>
</feature>
<dbReference type="SUPFAM" id="SSF46689">
    <property type="entry name" value="Homeodomain-like"/>
    <property type="match status" value="1"/>
</dbReference>
<keyword evidence="5" id="KW-0804">Transcription</keyword>
<feature type="domain" description="Response regulatory" evidence="8">
    <location>
        <begin position="7"/>
        <end position="121"/>
    </location>
</feature>
<dbReference type="Pfam" id="PF00158">
    <property type="entry name" value="Sigma54_activat"/>
    <property type="match status" value="1"/>
</dbReference>
<dbReference type="InterPro" id="IPR011006">
    <property type="entry name" value="CheY-like_superfamily"/>
</dbReference>
<evidence type="ECO:0000256" key="4">
    <source>
        <dbReference type="ARBA" id="ARBA00023125"/>
    </source>
</evidence>
<dbReference type="InterPro" id="IPR027417">
    <property type="entry name" value="P-loop_NTPase"/>
</dbReference>
<evidence type="ECO:0000313" key="10">
    <source>
        <dbReference type="Proteomes" id="UP001239462"/>
    </source>
</evidence>
<keyword evidence="4" id="KW-0238">DNA-binding</keyword>
<keyword evidence="3" id="KW-0805">Transcription regulation</keyword>
<comment type="caution">
    <text evidence="9">The sequence shown here is derived from an EMBL/GenBank/DDBJ whole genome shotgun (WGS) entry which is preliminary data.</text>
</comment>
<proteinExistence type="predicted"/>
<dbReference type="CDD" id="cd00009">
    <property type="entry name" value="AAA"/>
    <property type="match status" value="1"/>
</dbReference>
<reference evidence="9 10" key="1">
    <citation type="submission" date="2023-06" db="EMBL/GenBank/DDBJ databases">
        <title>Roseiconus lacunae JC819 isolated from Gulf of Mannar region, Tamil Nadu.</title>
        <authorList>
            <person name="Pk S."/>
            <person name="Ch S."/>
            <person name="Ch V.R."/>
        </authorList>
    </citation>
    <scope>NUCLEOTIDE SEQUENCE [LARGE SCALE GENOMIC DNA]</scope>
    <source>
        <strain evidence="9 10">JC819</strain>
    </source>
</reference>
<dbReference type="Gene3D" id="3.40.50.300">
    <property type="entry name" value="P-loop containing nucleotide triphosphate hydrolases"/>
    <property type="match status" value="1"/>
</dbReference>
<evidence type="ECO:0000256" key="1">
    <source>
        <dbReference type="ARBA" id="ARBA00022741"/>
    </source>
</evidence>
<keyword evidence="1" id="KW-0547">Nucleotide-binding</keyword>
<dbReference type="PROSITE" id="PS00688">
    <property type="entry name" value="SIGMA54_INTERACT_3"/>
    <property type="match status" value="1"/>
</dbReference>
<dbReference type="SUPFAM" id="SSF52172">
    <property type="entry name" value="CheY-like"/>
    <property type="match status" value="1"/>
</dbReference>
<keyword evidence="2" id="KW-0067">ATP-binding</keyword>
<dbReference type="RefSeq" id="WP_149497162.1">
    <property type="nucleotide sequence ID" value="NZ_JAJMQV010000059.1"/>
</dbReference>
<evidence type="ECO:0000256" key="3">
    <source>
        <dbReference type="ARBA" id="ARBA00023015"/>
    </source>
</evidence>
<keyword evidence="6" id="KW-0597">Phosphoprotein</keyword>
<dbReference type="PROSITE" id="PS00676">
    <property type="entry name" value="SIGMA54_INTERACT_2"/>
    <property type="match status" value="1"/>
</dbReference>
<dbReference type="PROSITE" id="PS50045">
    <property type="entry name" value="SIGMA54_INTERACT_4"/>
    <property type="match status" value="1"/>
</dbReference>
<dbReference type="InterPro" id="IPR025944">
    <property type="entry name" value="Sigma_54_int_dom_CS"/>
</dbReference>
<evidence type="ECO:0000313" key="9">
    <source>
        <dbReference type="EMBL" id="MDM4014413.1"/>
    </source>
</evidence>
<dbReference type="InterPro" id="IPR001789">
    <property type="entry name" value="Sig_transdc_resp-reg_receiver"/>
</dbReference>
<dbReference type="Pfam" id="PF00072">
    <property type="entry name" value="Response_reg"/>
    <property type="match status" value="1"/>
</dbReference>
<accession>A0ABT7PD41</accession>
<evidence type="ECO:0000256" key="2">
    <source>
        <dbReference type="ARBA" id="ARBA00022840"/>
    </source>
</evidence>
<evidence type="ECO:0000256" key="6">
    <source>
        <dbReference type="PROSITE-ProRule" id="PRU00169"/>
    </source>
</evidence>
<dbReference type="Gene3D" id="1.10.10.60">
    <property type="entry name" value="Homeodomain-like"/>
    <property type="match status" value="1"/>
</dbReference>
<organism evidence="9 10">
    <name type="scientific">Roseiconus lacunae</name>
    <dbReference type="NCBI Taxonomy" id="2605694"/>
    <lineage>
        <taxon>Bacteria</taxon>
        <taxon>Pseudomonadati</taxon>
        <taxon>Planctomycetota</taxon>
        <taxon>Planctomycetia</taxon>
        <taxon>Pirellulales</taxon>
        <taxon>Pirellulaceae</taxon>
        <taxon>Roseiconus</taxon>
    </lineage>
</organism>
<dbReference type="SMART" id="SM00382">
    <property type="entry name" value="AAA"/>
    <property type="match status" value="1"/>
</dbReference>
<dbReference type="InterPro" id="IPR003593">
    <property type="entry name" value="AAA+_ATPase"/>
</dbReference>
<dbReference type="InterPro" id="IPR025943">
    <property type="entry name" value="Sigma_54_int_dom_ATP-bd_2"/>
</dbReference>
<dbReference type="PROSITE" id="PS00675">
    <property type="entry name" value="SIGMA54_INTERACT_1"/>
    <property type="match status" value="1"/>
</dbReference>
<dbReference type="Pfam" id="PF02954">
    <property type="entry name" value="HTH_8"/>
    <property type="match status" value="1"/>
</dbReference>
<dbReference type="Gene3D" id="3.40.50.2300">
    <property type="match status" value="1"/>
</dbReference>
<dbReference type="PANTHER" id="PTHR32071">
    <property type="entry name" value="TRANSCRIPTIONAL REGULATORY PROTEIN"/>
    <property type="match status" value="1"/>
</dbReference>
<evidence type="ECO:0000259" key="8">
    <source>
        <dbReference type="PROSITE" id="PS50110"/>
    </source>
</evidence>
<keyword evidence="10" id="KW-1185">Reference proteome</keyword>
<evidence type="ECO:0000259" key="7">
    <source>
        <dbReference type="PROSITE" id="PS50045"/>
    </source>
</evidence>
<evidence type="ECO:0000256" key="5">
    <source>
        <dbReference type="ARBA" id="ARBA00023163"/>
    </source>
</evidence>
<dbReference type="PANTHER" id="PTHR32071:SF100">
    <property type="entry name" value="RESPONSE REGULATOR PROTEIN PILR"/>
    <property type="match status" value="1"/>
</dbReference>
<gene>
    <name evidence="9" type="ORF">QTN89_03145</name>
</gene>
<dbReference type="InterPro" id="IPR009057">
    <property type="entry name" value="Homeodomain-like_sf"/>
</dbReference>
<dbReference type="SUPFAM" id="SSF52540">
    <property type="entry name" value="P-loop containing nucleoside triphosphate hydrolases"/>
    <property type="match status" value="1"/>
</dbReference>
<dbReference type="Gene3D" id="1.10.8.60">
    <property type="match status" value="1"/>
</dbReference>
<dbReference type="InterPro" id="IPR002197">
    <property type="entry name" value="HTH_Fis"/>
</dbReference>
<dbReference type="Proteomes" id="UP001239462">
    <property type="component" value="Unassembled WGS sequence"/>
</dbReference>
<dbReference type="PROSITE" id="PS50110">
    <property type="entry name" value="RESPONSE_REGULATORY"/>
    <property type="match status" value="1"/>
</dbReference>
<dbReference type="Pfam" id="PF25601">
    <property type="entry name" value="AAA_lid_14"/>
    <property type="match status" value="1"/>
</dbReference>
<dbReference type="InterPro" id="IPR025662">
    <property type="entry name" value="Sigma_54_int_dom_ATP-bd_1"/>
</dbReference>
<sequence length="467" mass="51754">MTDTPIKLLLVEDEDDIRESCVRWMERKGHKVDAAASGADALSLCEQKNFDVAVFDMNMPGMSGIELLQRVVQKKIEMEVIILTGQGTIEAAVAAMKMGACDFLTKPCSLGDLEHHCVLARDRGRLRRENQQLKAIISRSKPSVDLIGDSPSMLQVRKMITKVAPTDKPVLILGESGTGKEVVARAIQQNSPLADKPFVTINCAALPEQLVESELFGHQKGSFTGATADKPGLFEIADGGTLFIDELGELPLALQPKLLRVLEDGSMRRIGSHRERIVNVRIIAATNRSLADEVSQGRFREDLYYRINVLSLELPPLRDRPGDIDRLIDYHLPVPWHIDDAAREALNRYYWPGNIRQLINVIQRATILADGNDITPDDLPSEVVRVLDGADHSSPPTSPNATAPIELPSSLKLDDVAKHHVLRVLELENGNKAKTARVLGIHRRKLYRLLERFANLEAERATPAIES</sequence>
<dbReference type="InterPro" id="IPR058031">
    <property type="entry name" value="AAA_lid_NorR"/>
</dbReference>
<name>A0ABT7PD41_9BACT</name>
<dbReference type="SMART" id="SM00448">
    <property type="entry name" value="REC"/>
    <property type="match status" value="1"/>
</dbReference>
<protein>
    <submittedName>
        <fullName evidence="9">Sigma-54 dependent transcriptional regulator</fullName>
    </submittedName>
</protein>